<dbReference type="PANTHER" id="PTHR11557:SF0">
    <property type="entry name" value="PORPHOBILINOGEN DEAMINASE"/>
    <property type="match status" value="1"/>
</dbReference>
<keyword evidence="4" id="KW-0627">Porphyrin biosynthesis</keyword>
<dbReference type="GO" id="GO:0004418">
    <property type="term" value="F:hydroxymethylbilane synthase activity"/>
    <property type="evidence" value="ECO:0007669"/>
    <property type="project" value="UniProtKB-EC"/>
</dbReference>
<feature type="non-terminal residue" evidence="7">
    <location>
        <position position="256"/>
    </location>
</feature>
<dbReference type="OrthoDB" id="564646at2759"/>
<dbReference type="SUPFAM" id="SSF53850">
    <property type="entry name" value="Periplasmic binding protein-like II"/>
    <property type="match status" value="1"/>
</dbReference>
<evidence type="ECO:0000313" key="7">
    <source>
        <dbReference type="EMBL" id="CAE8587575.1"/>
    </source>
</evidence>
<evidence type="ECO:0000313" key="8">
    <source>
        <dbReference type="Proteomes" id="UP000654075"/>
    </source>
</evidence>
<protein>
    <recommendedName>
        <fullName evidence="2">hydroxymethylbilane synthase</fullName>
        <ecNumber evidence="2">2.5.1.61</ecNumber>
    </recommendedName>
</protein>
<evidence type="ECO:0000256" key="5">
    <source>
        <dbReference type="SAM" id="MobiDB-lite"/>
    </source>
</evidence>
<keyword evidence="8" id="KW-1185">Reference proteome</keyword>
<sequence>VPQAPPALVPSSSLLGSSWSGSGGSSSSTSPVASNWRSWGHQPSSASALPGMAATAAVLVLQLGRRQRRLVARRALRLQRAPSKASAESSAGRFVGFTSVFAVTPALLARAEAQEAKAASEADKEPASVFYVGVTDASILPYVQERLGASPLHEVSFVGILLTPDMKARGCSQLSACLRYLPGGDEEQVDFIAAAAKDVPLELPPGLVVAAVLPREDIHEALVLRTSSATVSSLSDLPPGSRVCAASHRRRLQIAG</sequence>
<evidence type="ECO:0000256" key="2">
    <source>
        <dbReference type="ARBA" id="ARBA00012655"/>
    </source>
</evidence>
<dbReference type="InterPro" id="IPR000860">
    <property type="entry name" value="HemC"/>
</dbReference>
<feature type="domain" description="Porphobilinogen deaminase N-terminal" evidence="6">
    <location>
        <begin position="186"/>
        <end position="254"/>
    </location>
</feature>
<proteinExistence type="inferred from homology"/>
<feature type="non-terminal residue" evidence="7">
    <location>
        <position position="1"/>
    </location>
</feature>
<feature type="compositionally biased region" description="Low complexity" evidence="5">
    <location>
        <begin position="9"/>
        <end position="34"/>
    </location>
</feature>
<dbReference type="AlphaFoldDB" id="A0A813DI44"/>
<dbReference type="GO" id="GO:0005737">
    <property type="term" value="C:cytoplasm"/>
    <property type="evidence" value="ECO:0007669"/>
    <property type="project" value="TreeGrafter"/>
</dbReference>
<evidence type="ECO:0000259" key="6">
    <source>
        <dbReference type="Pfam" id="PF01379"/>
    </source>
</evidence>
<evidence type="ECO:0000256" key="4">
    <source>
        <dbReference type="ARBA" id="ARBA00023244"/>
    </source>
</evidence>
<dbReference type="PANTHER" id="PTHR11557">
    <property type="entry name" value="PORPHOBILINOGEN DEAMINASE"/>
    <property type="match status" value="1"/>
</dbReference>
<organism evidence="7 8">
    <name type="scientific">Polarella glacialis</name>
    <name type="common">Dinoflagellate</name>
    <dbReference type="NCBI Taxonomy" id="89957"/>
    <lineage>
        <taxon>Eukaryota</taxon>
        <taxon>Sar</taxon>
        <taxon>Alveolata</taxon>
        <taxon>Dinophyceae</taxon>
        <taxon>Suessiales</taxon>
        <taxon>Suessiaceae</taxon>
        <taxon>Polarella</taxon>
    </lineage>
</organism>
<dbReference type="EMBL" id="CAJNNV010002662">
    <property type="protein sequence ID" value="CAE8587575.1"/>
    <property type="molecule type" value="Genomic_DNA"/>
</dbReference>
<dbReference type="Pfam" id="PF01379">
    <property type="entry name" value="Porphobil_deam"/>
    <property type="match status" value="1"/>
</dbReference>
<comment type="similarity">
    <text evidence="1">Belongs to the HMBS family.</text>
</comment>
<evidence type="ECO:0000256" key="3">
    <source>
        <dbReference type="ARBA" id="ARBA00022679"/>
    </source>
</evidence>
<reference evidence="7" key="1">
    <citation type="submission" date="2021-02" db="EMBL/GenBank/DDBJ databases">
        <authorList>
            <person name="Dougan E. K."/>
            <person name="Rhodes N."/>
            <person name="Thang M."/>
            <person name="Chan C."/>
        </authorList>
    </citation>
    <scope>NUCLEOTIDE SEQUENCE</scope>
</reference>
<accession>A0A813DI44</accession>
<dbReference type="GO" id="GO:0006783">
    <property type="term" value="P:heme biosynthetic process"/>
    <property type="evidence" value="ECO:0007669"/>
    <property type="project" value="TreeGrafter"/>
</dbReference>
<keyword evidence="3" id="KW-0808">Transferase</keyword>
<dbReference type="Proteomes" id="UP000654075">
    <property type="component" value="Unassembled WGS sequence"/>
</dbReference>
<comment type="caution">
    <text evidence="7">The sequence shown here is derived from an EMBL/GenBank/DDBJ whole genome shotgun (WGS) entry which is preliminary data.</text>
</comment>
<dbReference type="EC" id="2.5.1.61" evidence="2"/>
<dbReference type="InterPro" id="IPR022417">
    <property type="entry name" value="Porphobilin_deaminase_N"/>
</dbReference>
<name>A0A813DI44_POLGL</name>
<evidence type="ECO:0000256" key="1">
    <source>
        <dbReference type="ARBA" id="ARBA00005638"/>
    </source>
</evidence>
<feature type="region of interest" description="Disordered" evidence="5">
    <location>
        <begin position="1"/>
        <end position="41"/>
    </location>
</feature>
<gene>
    <name evidence="7" type="ORF">PGLA1383_LOCUS6411</name>
</gene>